<reference evidence="2 3" key="1">
    <citation type="submission" date="2018-11" db="EMBL/GenBank/DDBJ databases">
        <authorList>
            <consortium name="Pathogen Informatics"/>
        </authorList>
    </citation>
    <scope>NUCLEOTIDE SEQUENCE [LARGE SCALE GENOMIC DNA]</scope>
</reference>
<dbReference type="AlphaFoldDB" id="A0A3P7K102"/>
<sequence length="152" mass="16970">YRAWAAQLEGKENQVPSSSADESGDFNLASRSVSARMPTSSTPARQPTMTARSSAQFEPPSRSSTMESVESSSTNTRHLIDCYNRQMEQDVEQGDTQLHVIDLIYIYSCLSYLTVIYGCLRRKRTINGSCGIPLSMRRGTIMLLKEHQLVEG</sequence>
<feature type="compositionally biased region" description="Low complexity" evidence="1">
    <location>
        <begin position="61"/>
        <end position="74"/>
    </location>
</feature>
<proteinExistence type="predicted"/>
<organism evidence="2 3">
    <name type="scientific">Strongylus vulgaris</name>
    <name type="common">Blood worm</name>
    <dbReference type="NCBI Taxonomy" id="40348"/>
    <lineage>
        <taxon>Eukaryota</taxon>
        <taxon>Metazoa</taxon>
        <taxon>Ecdysozoa</taxon>
        <taxon>Nematoda</taxon>
        <taxon>Chromadorea</taxon>
        <taxon>Rhabditida</taxon>
        <taxon>Rhabditina</taxon>
        <taxon>Rhabditomorpha</taxon>
        <taxon>Strongyloidea</taxon>
        <taxon>Strongylidae</taxon>
        <taxon>Strongylus</taxon>
    </lineage>
</organism>
<dbReference type="Proteomes" id="UP000270094">
    <property type="component" value="Unassembled WGS sequence"/>
</dbReference>
<feature type="region of interest" description="Disordered" evidence="1">
    <location>
        <begin position="1"/>
        <end position="74"/>
    </location>
</feature>
<feature type="compositionally biased region" description="Polar residues" evidence="1">
    <location>
        <begin position="29"/>
        <end position="56"/>
    </location>
</feature>
<feature type="non-terminal residue" evidence="2">
    <location>
        <position position="1"/>
    </location>
</feature>
<dbReference type="OrthoDB" id="5954088at2759"/>
<gene>
    <name evidence="2" type="ORF">SVUK_LOCUS20897</name>
</gene>
<protein>
    <submittedName>
        <fullName evidence="2">Uncharacterized protein</fullName>
    </submittedName>
</protein>
<name>A0A3P7K102_STRVU</name>
<evidence type="ECO:0000256" key="1">
    <source>
        <dbReference type="SAM" id="MobiDB-lite"/>
    </source>
</evidence>
<evidence type="ECO:0000313" key="3">
    <source>
        <dbReference type="Proteomes" id="UP000270094"/>
    </source>
</evidence>
<accession>A0A3P7K102</accession>
<dbReference type="EMBL" id="UYYB01146930">
    <property type="protein sequence ID" value="VDM85899.1"/>
    <property type="molecule type" value="Genomic_DNA"/>
</dbReference>
<keyword evidence="3" id="KW-1185">Reference proteome</keyword>
<evidence type="ECO:0000313" key="2">
    <source>
        <dbReference type="EMBL" id="VDM85899.1"/>
    </source>
</evidence>